<dbReference type="EMBL" id="KX641260">
    <property type="protein sequence ID" value="AOT24693.1"/>
    <property type="molecule type" value="Genomic_DNA"/>
</dbReference>
<sequence>MAKHRLAEARTPVFLYGGRPDRTGAIWVRWKDGELEPIK</sequence>
<dbReference type="RefSeq" id="YP_010062424.1">
    <property type="nucleotide sequence ID" value="NC_054794.1"/>
</dbReference>
<name>A0A1D8EUG6_9CAUD</name>
<keyword evidence="2" id="KW-1185">Reference proteome</keyword>
<organism evidence="1 2">
    <name type="scientific">Mycobacterium phage Stasia</name>
    <dbReference type="NCBI Taxonomy" id="1897548"/>
    <lineage>
        <taxon>Viruses</taxon>
        <taxon>Duplodnaviria</taxon>
        <taxon>Heunggongvirae</taxon>
        <taxon>Uroviricota</taxon>
        <taxon>Caudoviricetes</taxon>
        <taxon>Backyardiganvirus</taxon>
        <taxon>Backyardiganvirus stasia</taxon>
    </lineage>
</organism>
<reference evidence="1 2" key="1">
    <citation type="submission" date="2016-07" db="EMBL/GenBank/DDBJ databases">
        <authorList>
            <person name="Pillay S."/>
            <person name="Muniram S."/>
            <person name="Rampersadh K."/>
            <person name="Moraka N.O."/>
            <person name="Mfene A."/>
            <person name="Sigauque P.S."/>
            <person name="Komo N."/>
            <person name="Mazeka N.P."/>
            <person name="Garlena R.A."/>
            <person name="Russell D.A."/>
            <person name="Bowman C.A."/>
            <person name="Rubin E."/>
            <person name="Larsen M.H."/>
            <person name="Guerrero C.A."/>
            <person name="Jacobs-Sera D."/>
            <person name="Hatfull G.F."/>
        </authorList>
    </citation>
    <scope>NUCLEOTIDE SEQUENCE [LARGE SCALE GENOMIC DNA]</scope>
</reference>
<accession>A0A1D8EUG6</accession>
<evidence type="ECO:0000313" key="2">
    <source>
        <dbReference type="Proteomes" id="UP000221167"/>
    </source>
</evidence>
<dbReference type="KEGG" id="vg:64946219"/>
<proteinExistence type="predicted"/>
<gene>
    <name evidence="1" type="primary">37</name>
    <name evidence="1" type="ORF">PBI_STASIA_37</name>
</gene>
<evidence type="ECO:0000313" key="1">
    <source>
        <dbReference type="EMBL" id="AOT24693.1"/>
    </source>
</evidence>
<protein>
    <submittedName>
        <fullName evidence="1">Uncharacterized protein</fullName>
    </submittedName>
</protein>
<dbReference type="GeneID" id="64946219"/>
<dbReference type="Proteomes" id="UP000221167">
    <property type="component" value="Segment"/>
</dbReference>